<organism evidence="4">
    <name type="scientific">Gongylonema pulchrum</name>
    <dbReference type="NCBI Taxonomy" id="637853"/>
    <lineage>
        <taxon>Eukaryota</taxon>
        <taxon>Metazoa</taxon>
        <taxon>Ecdysozoa</taxon>
        <taxon>Nematoda</taxon>
        <taxon>Chromadorea</taxon>
        <taxon>Rhabditida</taxon>
        <taxon>Spirurina</taxon>
        <taxon>Spiruromorpha</taxon>
        <taxon>Spiruroidea</taxon>
        <taxon>Gongylonematidae</taxon>
        <taxon>Gongylonema</taxon>
    </lineage>
</organism>
<dbReference type="EMBL" id="UYRT01084297">
    <property type="protein sequence ID" value="VDN28655.1"/>
    <property type="molecule type" value="Genomic_DNA"/>
</dbReference>
<dbReference type="WBParaSite" id="GPUH_0001685901-mRNA-1">
    <property type="protein sequence ID" value="GPUH_0001685901-mRNA-1"/>
    <property type="gene ID" value="GPUH_0001685901"/>
</dbReference>
<dbReference type="Pfam" id="PF12783">
    <property type="entry name" value="Sec7-like_HUS"/>
    <property type="match status" value="1"/>
</dbReference>
<gene>
    <name evidence="2" type="ORF">GPUH_LOCUS16839</name>
</gene>
<accession>A0A183E796</accession>
<proteinExistence type="predicted"/>
<dbReference type="Proteomes" id="UP000271098">
    <property type="component" value="Unassembled WGS sequence"/>
</dbReference>
<dbReference type="AlphaFoldDB" id="A0A183E796"/>
<dbReference type="OrthoDB" id="18431at2759"/>
<sequence length="271" mass="29807">MGNGVDVSNPERLLIDRIVEAICSPFSGPNTDEGVQLQILKVINAVFGNMLKAEEAVSLTDDSDEKIVQAVVNYMVDQVAVQSDEQSSGTSRQDSIAISMAAEVLAAAPRSLNPVSLAADSSEHIGDDVPSLHLYFRSVQEEDAFLLFRALCRLSTKALPEQLSLEMLLLIVQNSSSLIHSSQPFILALRHLLCVSLSRNGVSPIVSKICEDPQSMVDIYVNYDCDLTATNIFERIIDGLFKVAQTLNVLRQRQLKQLQCRNHQQYISSSS</sequence>
<dbReference type="PANTHER" id="PTHR10663:SF375">
    <property type="entry name" value="LD29171P"/>
    <property type="match status" value="1"/>
</dbReference>
<protein>
    <submittedName>
        <fullName evidence="4">Sec7_N domain-containing protein</fullName>
    </submittedName>
</protein>
<reference evidence="2 3" key="2">
    <citation type="submission" date="2018-11" db="EMBL/GenBank/DDBJ databases">
        <authorList>
            <consortium name="Pathogen Informatics"/>
        </authorList>
    </citation>
    <scope>NUCLEOTIDE SEQUENCE [LARGE SCALE GENOMIC DNA]</scope>
</reference>
<evidence type="ECO:0000313" key="2">
    <source>
        <dbReference type="EMBL" id="VDN28655.1"/>
    </source>
</evidence>
<evidence type="ECO:0000313" key="4">
    <source>
        <dbReference type="WBParaSite" id="GPUH_0001685901-mRNA-1"/>
    </source>
</evidence>
<evidence type="ECO:0000313" key="3">
    <source>
        <dbReference type="Proteomes" id="UP000271098"/>
    </source>
</evidence>
<reference evidence="4" key="1">
    <citation type="submission" date="2016-06" db="UniProtKB">
        <authorList>
            <consortium name="WormBaseParasite"/>
        </authorList>
    </citation>
    <scope>IDENTIFICATION</scope>
</reference>
<dbReference type="InterPro" id="IPR032691">
    <property type="entry name" value="Mon2/Sec7/BIG1-like_HUS"/>
</dbReference>
<name>A0A183E796_9BILA</name>
<dbReference type="PANTHER" id="PTHR10663">
    <property type="entry name" value="GUANYL-NUCLEOTIDE EXCHANGE FACTOR"/>
    <property type="match status" value="1"/>
</dbReference>
<feature type="domain" description="Mon2/Sec7/BIG1-like HUS" evidence="1">
    <location>
        <begin position="142"/>
        <end position="205"/>
    </location>
</feature>
<keyword evidence="3" id="KW-1185">Reference proteome</keyword>
<evidence type="ECO:0000259" key="1">
    <source>
        <dbReference type="Pfam" id="PF12783"/>
    </source>
</evidence>